<keyword evidence="2" id="KW-1185">Reference proteome</keyword>
<dbReference type="Proteomes" id="UP001177670">
    <property type="component" value="Unassembled WGS sequence"/>
</dbReference>
<dbReference type="AlphaFoldDB" id="A0AA40G055"/>
<name>A0AA40G055_9HYME</name>
<comment type="caution">
    <text evidence="1">The sequence shown here is derived from an EMBL/GenBank/DDBJ whole genome shotgun (WGS) entry which is preliminary data.</text>
</comment>
<proteinExistence type="predicted"/>
<protein>
    <submittedName>
        <fullName evidence="1">Uncharacterized protein</fullName>
    </submittedName>
</protein>
<sequence>MIYDFLVLAGNKLLSLPTIPACSGAHNNVKKRSMKHRGAFERNETPINFDNRDVSNCEIVSRDTTNNGTWETPLGPLSLANSLGIP</sequence>
<accession>A0AA40G055</accession>
<evidence type="ECO:0000313" key="1">
    <source>
        <dbReference type="EMBL" id="KAK1128522.1"/>
    </source>
</evidence>
<evidence type="ECO:0000313" key="2">
    <source>
        <dbReference type="Proteomes" id="UP001177670"/>
    </source>
</evidence>
<gene>
    <name evidence="1" type="ORF">K0M31_002980</name>
</gene>
<reference evidence="1" key="1">
    <citation type="submission" date="2021-10" db="EMBL/GenBank/DDBJ databases">
        <title>Melipona bicolor Genome sequencing and assembly.</title>
        <authorList>
            <person name="Araujo N.S."/>
            <person name="Arias M.C."/>
        </authorList>
    </citation>
    <scope>NUCLEOTIDE SEQUENCE</scope>
    <source>
        <strain evidence="1">USP_2M_L1-L4_2017</strain>
        <tissue evidence="1">Whole body</tissue>
    </source>
</reference>
<dbReference type="EMBL" id="JAHYIQ010000010">
    <property type="protein sequence ID" value="KAK1128522.1"/>
    <property type="molecule type" value="Genomic_DNA"/>
</dbReference>
<organism evidence="1 2">
    <name type="scientific">Melipona bicolor</name>
    <dbReference type="NCBI Taxonomy" id="60889"/>
    <lineage>
        <taxon>Eukaryota</taxon>
        <taxon>Metazoa</taxon>
        <taxon>Ecdysozoa</taxon>
        <taxon>Arthropoda</taxon>
        <taxon>Hexapoda</taxon>
        <taxon>Insecta</taxon>
        <taxon>Pterygota</taxon>
        <taxon>Neoptera</taxon>
        <taxon>Endopterygota</taxon>
        <taxon>Hymenoptera</taxon>
        <taxon>Apocrita</taxon>
        <taxon>Aculeata</taxon>
        <taxon>Apoidea</taxon>
        <taxon>Anthophila</taxon>
        <taxon>Apidae</taxon>
        <taxon>Melipona</taxon>
    </lineage>
</organism>